<evidence type="ECO:0000313" key="2">
    <source>
        <dbReference type="Proteomes" id="UP001239111"/>
    </source>
</evidence>
<evidence type="ECO:0000313" key="1">
    <source>
        <dbReference type="EMBL" id="KAJ8688624.1"/>
    </source>
</evidence>
<reference evidence="1" key="1">
    <citation type="submission" date="2023-04" db="EMBL/GenBank/DDBJ databases">
        <title>A chromosome-level genome assembly of the parasitoid wasp Eretmocerus hayati.</title>
        <authorList>
            <person name="Zhong Y."/>
            <person name="Liu S."/>
            <person name="Liu Y."/>
        </authorList>
    </citation>
    <scope>NUCLEOTIDE SEQUENCE</scope>
    <source>
        <strain evidence="1">ZJU_SS_LIU_2023</strain>
    </source>
</reference>
<gene>
    <name evidence="1" type="ORF">QAD02_024419</name>
</gene>
<accession>A0ACC2Q185</accession>
<dbReference type="Proteomes" id="UP001239111">
    <property type="component" value="Chromosome 1"/>
</dbReference>
<comment type="caution">
    <text evidence="1">The sequence shown here is derived from an EMBL/GenBank/DDBJ whole genome shotgun (WGS) entry which is preliminary data.</text>
</comment>
<dbReference type="EMBL" id="CM056741">
    <property type="protein sequence ID" value="KAJ8688624.1"/>
    <property type="molecule type" value="Genomic_DNA"/>
</dbReference>
<organism evidence="1 2">
    <name type="scientific">Eretmocerus hayati</name>
    <dbReference type="NCBI Taxonomy" id="131215"/>
    <lineage>
        <taxon>Eukaryota</taxon>
        <taxon>Metazoa</taxon>
        <taxon>Ecdysozoa</taxon>
        <taxon>Arthropoda</taxon>
        <taxon>Hexapoda</taxon>
        <taxon>Insecta</taxon>
        <taxon>Pterygota</taxon>
        <taxon>Neoptera</taxon>
        <taxon>Endopterygota</taxon>
        <taxon>Hymenoptera</taxon>
        <taxon>Apocrita</taxon>
        <taxon>Proctotrupomorpha</taxon>
        <taxon>Chalcidoidea</taxon>
        <taxon>Aphelinidae</taxon>
        <taxon>Aphelininae</taxon>
        <taxon>Eretmocerus</taxon>
    </lineage>
</organism>
<proteinExistence type="predicted"/>
<keyword evidence="2" id="KW-1185">Reference proteome</keyword>
<protein>
    <submittedName>
        <fullName evidence="1">Uncharacterized protein</fullName>
    </submittedName>
</protein>
<sequence>MDPNITWNTADPDLTECFQKTVLIWSPCTILWVFAPYEYYKFRKSKNRNIPRTWLFIAKFLMSLMLILLAISDLVGSINSSLSGHVVYNVDYVTPGIRTFTFTLSLVLLACDKKYGFRTSGLLWTFWLLMSFSEGVHYYSLVKKHSAEIHVTYDRVTEMMRFPVVIMLLFFNFFVDAEPRFSFYGVGNKPCPKMSSSFSSRLAYSWFTGFAWAGFKHPLTFADLWTIDPEMSAHKVVSDFDRVRLRNQGLTDQDEDVEIVHGTSASRDNTETEKKVSILTPLMRAFGPAFTLAMLLELISSVLMFANPQILELLIGFTKNKNEPVWRGYLYAFLMLSATSLQTLFTNQYYLYLFTTGLRIQTALTGAIYKKAMRISNAARKNFTVGEIVNLMSVDAQRFSDVISTIVTILSAPLQIALALLFLWRVLGMAVFAGVAIMAFLIPLNAFLTSKTEKLQLQQMEYKDQRVKLTNEVLNGMKVLKLYAWEPSFEEQILKIRNEEIRVLKKAAYFEASFSFLWACAPFLICFATFAVFIFIDKNNVLDSKTAFVSLSLFDILRYPMMLLPILVTEMIQVFVSTKRINKFMSSDDLNADNVHRSPSHGYAMEIENGTFSWDLSNADAPILKDINVRVKQGELVAVVGVVGSGKSSLIAALLGEMQKAQGTVNVDGSTAYVPQQAWIQNATLRDNILFGKSMDETLYRRIVHACALTQDFEMLPAGDSTEIGEKGINLSGGQKQRVSLARAVYSDADIYLLDDPLSAVDSHVGKHIFENLIGPQGLLRSKTRLLVTHGISHLAQVDRIYVLLNGLISESGTYKQLQERRGAFAEFLAEHQQDGHVKSEEATEEIKNGLEGTTPPSKSDARLNRTPSKISGSTDGWSEFGASFRTGSGPREEVLDREGSSEYLEGRSENNQDNNGQSRIGDRLIEDEEAESGKVKRDVYIHYGKSIGWPLIVTTLVIALFSHACTAGSNVWLNVWSSNSDKLDNRSSTQIDNTMYLGVYGVFGLGQGLATTLAALSLALGCLVGSRKIFELLIRNVLRSPMSFFDTTPSGRILNRLGKDIDTIDNSLPIHLRESVYCILSVISTLSVICYSFPIFICIIAPLAVLYYLVQQFYVATSRQLSRLESISRSPIYSHFSESITGSSVIRAHRAETRFLEESEKRIDLYQMCHYPSRVADRWLAVRLETMGNILVFFAALFAVIARDTVNAGLVGLAVTSALQVTQLLSWIVRMTSDVETNIVAVERLKEYSETPQEAAWHASENNPSSGWPERGSVEFRGLKLRYREGLELVLKGLNLSVNGGEKVGIVGRTGAGKSSLTIALFRIVEAADGQILIDNVDISKLGLHALRSRLTIIPQDPVLFSGSLRINLDPSNEYSDDDLWAALASAHLKDFVSGLTHGLSHHISEGGENLSVGQKQLICLARALLRKTKVLILDEATAAVDLETDDLIQRTIRAEFKDCTVLTIAHRLNTILDSDRILVLDKGVAVEYDTPRTLLDNPDGALYNLAKDAGITGTHK</sequence>
<name>A0ACC2Q185_9HYME</name>